<dbReference type="KEGG" id="svt:SVTN_37485"/>
<dbReference type="EMBL" id="CP010407">
    <property type="protein sequence ID" value="AJF69144.1"/>
    <property type="molecule type" value="Genomic_DNA"/>
</dbReference>
<feature type="compositionally biased region" description="Basic and acidic residues" evidence="1">
    <location>
        <begin position="59"/>
        <end position="76"/>
    </location>
</feature>
<gene>
    <name evidence="2" type="ORF">SVTN_37485</name>
</gene>
<keyword evidence="3" id="KW-1185">Reference proteome</keyword>
<dbReference type="Proteomes" id="UP000031774">
    <property type="component" value="Chromosome"/>
</dbReference>
<reference evidence="2 3" key="1">
    <citation type="submission" date="2014-12" db="EMBL/GenBank/DDBJ databases">
        <title>Complete genome sequence of Streptomyces vietnamensis strain GIMV4.0001, a genetic manipulable producer of the benzoisochromanequinone antibiotic granaticin.</title>
        <authorList>
            <person name="Deng M.R."/>
            <person name="Guo J."/>
            <person name="Ma L.Y."/>
            <person name="Feng G.D."/>
            <person name="Mo C.Y."/>
            <person name="Zhu H.H."/>
        </authorList>
    </citation>
    <scope>NUCLEOTIDE SEQUENCE [LARGE SCALE GENOMIC DNA]</scope>
    <source>
        <strain evidence="3">GIMV4.0001</strain>
    </source>
</reference>
<dbReference type="AlphaFoldDB" id="A0A0B5IL71"/>
<proteinExistence type="predicted"/>
<name>A0A0B5IL71_9ACTN</name>
<evidence type="ECO:0000256" key="1">
    <source>
        <dbReference type="SAM" id="MobiDB-lite"/>
    </source>
</evidence>
<protein>
    <submittedName>
        <fullName evidence="2">Uncharacterized protein</fullName>
    </submittedName>
</protein>
<sequence>MAHVHDGTACPTEPQLLIRPLLFRAAAIGVRGDEQIRRPASQYLRSGIPQEGLGLTTPPDEHSVCGKQGESGRGRAEVPAFVRPGGRSER</sequence>
<organism evidence="2 3">
    <name type="scientific">Streptomyces vietnamensis</name>
    <dbReference type="NCBI Taxonomy" id="362257"/>
    <lineage>
        <taxon>Bacteria</taxon>
        <taxon>Bacillati</taxon>
        <taxon>Actinomycetota</taxon>
        <taxon>Actinomycetes</taxon>
        <taxon>Kitasatosporales</taxon>
        <taxon>Streptomycetaceae</taxon>
        <taxon>Streptomyces</taxon>
    </lineage>
</organism>
<accession>A0A0B5IL71</accession>
<evidence type="ECO:0000313" key="2">
    <source>
        <dbReference type="EMBL" id="AJF69144.1"/>
    </source>
</evidence>
<feature type="region of interest" description="Disordered" evidence="1">
    <location>
        <begin position="48"/>
        <end position="90"/>
    </location>
</feature>
<evidence type="ECO:0000313" key="3">
    <source>
        <dbReference type="Proteomes" id="UP000031774"/>
    </source>
</evidence>
<dbReference type="HOGENOM" id="CLU_2439635_0_0_11"/>